<sequence>MLTPITERQKTLIVNNVVKAVKNIDNLNKTGYNFLYLASGFIAHYDLHGFKAHYDGSSLKADIIRNHRANKWLNFNPTDKDYGYYKSKADVYNRIVEVIS</sequence>
<name>A0A6J5LNV9_9CAUD</name>
<gene>
    <name evidence="1" type="ORF">UFOVP257_168</name>
</gene>
<organism evidence="1">
    <name type="scientific">uncultured Caudovirales phage</name>
    <dbReference type="NCBI Taxonomy" id="2100421"/>
    <lineage>
        <taxon>Viruses</taxon>
        <taxon>Duplodnaviria</taxon>
        <taxon>Heunggongvirae</taxon>
        <taxon>Uroviricota</taxon>
        <taxon>Caudoviricetes</taxon>
        <taxon>Peduoviridae</taxon>
        <taxon>Maltschvirus</taxon>
        <taxon>Maltschvirus maltsch</taxon>
    </lineage>
</organism>
<accession>A0A6J5LNV9</accession>
<reference evidence="1" key="1">
    <citation type="submission" date="2020-04" db="EMBL/GenBank/DDBJ databases">
        <authorList>
            <person name="Chiriac C."/>
            <person name="Salcher M."/>
            <person name="Ghai R."/>
            <person name="Kavagutti S V."/>
        </authorList>
    </citation>
    <scope>NUCLEOTIDE SEQUENCE</scope>
</reference>
<evidence type="ECO:0000313" key="1">
    <source>
        <dbReference type="EMBL" id="CAB4133389.1"/>
    </source>
</evidence>
<proteinExistence type="predicted"/>
<dbReference type="EMBL" id="LR796274">
    <property type="protein sequence ID" value="CAB4133389.1"/>
    <property type="molecule type" value="Genomic_DNA"/>
</dbReference>
<protein>
    <submittedName>
        <fullName evidence="1">Uncharacterized protein</fullName>
    </submittedName>
</protein>